<organism evidence="1 2">
    <name type="scientific">Epilithonimonas pallida</name>
    <dbReference type="NCBI Taxonomy" id="373671"/>
    <lineage>
        <taxon>Bacteria</taxon>
        <taxon>Pseudomonadati</taxon>
        <taxon>Bacteroidota</taxon>
        <taxon>Flavobacteriia</taxon>
        <taxon>Flavobacteriales</taxon>
        <taxon>Weeksellaceae</taxon>
        <taxon>Chryseobacterium group</taxon>
        <taxon>Epilithonimonas</taxon>
    </lineage>
</organism>
<evidence type="ECO:0000313" key="2">
    <source>
        <dbReference type="Proteomes" id="UP001158050"/>
    </source>
</evidence>
<reference evidence="1 2" key="1">
    <citation type="submission" date="2017-05" db="EMBL/GenBank/DDBJ databases">
        <authorList>
            <person name="Varghese N."/>
            <person name="Submissions S."/>
        </authorList>
    </citation>
    <scope>NUCLEOTIDE SEQUENCE [LARGE SCALE GENOMIC DNA]</scope>
    <source>
        <strain evidence="1 2">DSM 18015</strain>
    </source>
</reference>
<protein>
    <recommendedName>
        <fullName evidence="3">YD repeat-containing protein</fullName>
    </recommendedName>
</protein>
<dbReference type="Proteomes" id="UP001158050">
    <property type="component" value="Unassembled WGS sequence"/>
</dbReference>
<evidence type="ECO:0000313" key="1">
    <source>
        <dbReference type="EMBL" id="SMP90620.1"/>
    </source>
</evidence>
<evidence type="ECO:0008006" key="3">
    <source>
        <dbReference type="Google" id="ProtNLM"/>
    </source>
</evidence>
<dbReference type="RefSeq" id="WP_283415880.1">
    <property type="nucleotide sequence ID" value="NZ_FXUO01000002.1"/>
</dbReference>
<gene>
    <name evidence="1" type="ORF">SAMN05421679_102390</name>
</gene>
<keyword evidence="2" id="KW-1185">Reference proteome</keyword>
<proteinExistence type="predicted"/>
<dbReference type="EMBL" id="FXUO01000002">
    <property type="protein sequence ID" value="SMP90620.1"/>
    <property type="molecule type" value="Genomic_DNA"/>
</dbReference>
<dbReference type="PROSITE" id="PS51257">
    <property type="entry name" value="PROKAR_LIPOPROTEIN"/>
    <property type="match status" value="1"/>
</dbReference>
<sequence>MKNIFTLFFLSFILFSCSRDDESTTISAEEYPLVTKLNVGFSNGYNSDNNFYFDYDSNNRLIKKKGGFLQLSGGTGYNGFFTDKLFTSLVYTNNKVTVENFSSSDEFNPLKDTKYYFLNNNNQIIQKEIPSVYNNHQDRKQSFSYSNNQLVEINTTFPNMPYYPPDDYIETYLEKFYYDTKGNLTKSEYFEQRNGINKGIKIIRTFGDYDNSYNPFRRLYLLDEYFYRAISKNNYRKYNEVKYNEFGQITSNIEQTWTFNYDNSGNIIIN</sequence>
<comment type="caution">
    <text evidence="1">The sequence shown here is derived from an EMBL/GenBank/DDBJ whole genome shotgun (WGS) entry which is preliminary data.</text>
</comment>
<name>A0ABY1R226_9FLAO</name>
<accession>A0ABY1R226</accession>